<feature type="disulfide bond" evidence="2">
    <location>
        <begin position="485"/>
        <end position="494"/>
    </location>
</feature>
<dbReference type="SUPFAM" id="SSF48097">
    <property type="entry name" value="Regulator of G-protein signaling, RGS"/>
    <property type="match status" value="1"/>
</dbReference>
<dbReference type="InterPro" id="IPR056822">
    <property type="entry name" value="TEN_NHL"/>
</dbReference>
<dbReference type="Pfam" id="PF25021">
    <property type="entry name" value="TEN_NHL"/>
    <property type="match status" value="1"/>
</dbReference>
<dbReference type="Proteomes" id="UP000006671">
    <property type="component" value="Unassembled WGS sequence"/>
</dbReference>
<keyword evidence="1 2" id="KW-1015">Disulfide bond</keyword>
<dbReference type="Gene3D" id="2.120.10.30">
    <property type="entry name" value="TolB, C-terminal domain"/>
    <property type="match status" value="1"/>
</dbReference>
<dbReference type="RefSeq" id="XP_002672181.1">
    <property type="nucleotide sequence ID" value="XM_002672135.1"/>
</dbReference>
<dbReference type="InterPro" id="IPR011042">
    <property type="entry name" value="6-blade_b-propeller_TolB-like"/>
</dbReference>
<proteinExistence type="predicted"/>
<evidence type="ECO:0000256" key="2">
    <source>
        <dbReference type="PROSITE-ProRule" id="PRU00076"/>
    </source>
</evidence>
<dbReference type="PROSITE" id="PS50026">
    <property type="entry name" value="EGF_3"/>
    <property type="match status" value="1"/>
</dbReference>
<feature type="compositionally biased region" description="Low complexity" evidence="3">
    <location>
        <begin position="920"/>
        <end position="937"/>
    </location>
</feature>
<dbReference type="SUPFAM" id="SSF55961">
    <property type="entry name" value="Bet v1-like"/>
    <property type="match status" value="1"/>
</dbReference>
<dbReference type="PROSITE" id="PS50011">
    <property type="entry name" value="PROTEIN_KINASE_DOM"/>
    <property type="match status" value="1"/>
</dbReference>
<name>D2VUF6_NAEGR</name>
<feature type="domain" description="RGS" evidence="7">
    <location>
        <begin position="974"/>
        <end position="1155"/>
    </location>
</feature>
<dbReference type="GeneID" id="8850865"/>
<dbReference type="Gene3D" id="2.10.25.10">
    <property type="entry name" value="Laminin"/>
    <property type="match status" value="1"/>
</dbReference>
<dbReference type="PROSITE" id="PS01186">
    <property type="entry name" value="EGF_2"/>
    <property type="match status" value="2"/>
</dbReference>
<dbReference type="Gene3D" id="1.10.510.10">
    <property type="entry name" value="Transferase(Phosphotransferase) domain 1"/>
    <property type="match status" value="1"/>
</dbReference>
<dbReference type="KEGG" id="ngr:NAEGRDRAFT_88222"/>
<evidence type="ECO:0000259" key="7">
    <source>
        <dbReference type="PROSITE" id="PS50132"/>
    </source>
</evidence>
<keyword evidence="2" id="KW-0245">EGF-like domain</keyword>
<dbReference type="PROSITE" id="PS00022">
    <property type="entry name" value="EGF_1"/>
    <property type="match status" value="1"/>
</dbReference>
<dbReference type="SMART" id="SM00315">
    <property type="entry name" value="RGS"/>
    <property type="match status" value="1"/>
</dbReference>
<dbReference type="GO" id="GO:0004672">
    <property type="term" value="F:protein kinase activity"/>
    <property type="evidence" value="ECO:0007669"/>
    <property type="project" value="InterPro"/>
</dbReference>
<feature type="chain" id="PRO_5003037918" evidence="4">
    <location>
        <begin position="26"/>
        <end position="1457"/>
    </location>
</feature>
<gene>
    <name evidence="8" type="ORF">NAEGRDRAFT_88222</name>
</gene>
<dbReference type="InParanoid" id="D2VUF6"/>
<dbReference type="Gene3D" id="3.30.530.20">
    <property type="match status" value="1"/>
</dbReference>
<evidence type="ECO:0000256" key="3">
    <source>
        <dbReference type="SAM" id="MobiDB-lite"/>
    </source>
</evidence>
<comment type="caution">
    <text evidence="2">Lacks conserved residue(s) required for the propagation of feature annotation.</text>
</comment>
<evidence type="ECO:0000259" key="5">
    <source>
        <dbReference type="PROSITE" id="PS50011"/>
    </source>
</evidence>
<dbReference type="PROSITE" id="PS00109">
    <property type="entry name" value="PROTEIN_KINASE_TYR"/>
    <property type="match status" value="1"/>
</dbReference>
<dbReference type="PROSITE" id="PS50132">
    <property type="entry name" value="RGS"/>
    <property type="match status" value="1"/>
</dbReference>
<dbReference type="InterPro" id="IPR011009">
    <property type="entry name" value="Kinase-like_dom_sf"/>
</dbReference>
<feature type="region of interest" description="Disordered" evidence="3">
    <location>
        <begin position="916"/>
        <end position="959"/>
    </location>
</feature>
<dbReference type="Pfam" id="PF07974">
    <property type="entry name" value="EGF_2"/>
    <property type="match status" value="1"/>
</dbReference>
<dbReference type="CDD" id="cd00054">
    <property type="entry name" value="EGF_CA"/>
    <property type="match status" value="1"/>
</dbReference>
<dbReference type="eggNOG" id="KOG1225">
    <property type="taxonomic scope" value="Eukaryota"/>
</dbReference>
<accession>D2VUF6</accession>
<dbReference type="VEuPathDB" id="AmoebaDB:NAEGRDRAFT_88222"/>
<dbReference type="InterPro" id="IPR008266">
    <property type="entry name" value="Tyr_kinase_AS"/>
</dbReference>
<dbReference type="InterPro" id="IPR013111">
    <property type="entry name" value="EGF_extracell"/>
</dbReference>
<organism evidence="9">
    <name type="scientific">Naegleria gruberi</name>
    <name type="common">Amoeba</name>
    <dbReference type="NCBI Taxonomy" id="5762"/>
    <lineage>
        <taxon>Eukaryota</taxon>
        <taxon>Discoba</taxon>
        <taxon>Heterolobosea</taxon>
        <taxon>Tetramitia</taxon>
        <taxon>Eutetramitia</taxon>
        <taxon>Vahlkampfiidae</taxon>
        <taxon>Naegleria</taxon>
    </lineage>
</organism>
<dbReference type="InterPro" id="IPR000719">
    <property type="entry name" value="Prot_kinase_dom"/>
</dbReference>
<sequence length="1457" mass="167314">MCFVQFSIICLVIGLLLITKTNTLANEQPKLTYEMITQIKGCPCQEETGGNPHLIYDFGGGDMKNVAYFSGLVYFLDQCNNKIYSYESQENQQISKSNQVYVNLVAGGGDDSYFNGTHACRRFGFAGDGGMAIKALFNRPVHIAIDHSNGDLYVTDQGNHAIRKITWDKTISTVAGIGRFGTDSFIDGVPATKVSLDTPIKCVIVAGELYIQENRGILRVGKDGTISIVIDIKKHFYYAKQFELLTFDISQDGSIVYVAMSFDNSVFIKQYHESNETWTHVMGTENSESSCLSLPNWEEGYYLNPSNYTLCHVTDMIFTKDGAMILIDTYSKNYTEITNSDVPMDIQPMSAIHRLEQDGTLSVLMTSTRGYTFGGLGVYPNGDSIIYTVQEENVKKIIETHITCREYLKLSSERRNCVPVCDTRPADDPKVCGGHGTCQDTNKCVCNDGFNPETFCKSPMCFGDFSETGGCSGHGKCVDYDKCSCNYGYWGDNCQYPWSFTIIIIGCIILVVALMCEFSTIFGCYIYLDNKRKHKVLEGEHSDMLDDYKSAQQDVADMRGIVKVVEFTNAISSNQRSTFNINGESYPCSFEARKRYLHIEPNDFGVKTVLCNNLRPLLVYSKIWQFTIERNDQIASIRNVAYFVNSLKSKPSESKSSEYEAYPYLFVTLKHYPLSNLSIRTEKRILQKLFTKEGMRKACLSMAKAIARFHNTLGLIHCDIALKNFVIEELGNGELVFILIDFDAARFIKPEDATKMLQNNKRVSVDSSQGIQPLSDNSLDEYTISHLTGNEDYQNTTQRDLYAYGATIEELYDIFLFQITNIINELTDMISNSKFTEEKERLTMEIKAFEEVIPNHSEMLNYFESNVKPIVAKLKNHEYQTDYKSEMYLIELFSDETFSQTLKNEQQVSPLSHNTASVITPHQNPTQTTTTLSSNQPEEIDDEQKSLPPSPTNSSNSKRKSFELKFNPHDYVLVFEHVMNDKECKDLFHEYLTKHAKSAELLDFLNDYREYVVYYFSLNLRAKPSCLIKDVWKKVPERKTEPEKESEEVLVIRKNKKLDDFHAMARNLMEKYIIEGSQHEINISSCRKDIIQRWNNINNFLISDSIRTTVQGLTQVIDLLNPETLFRSSSNLVRVDLEYDQFPRFVRSDLVYQFLKRKGEGFTRSVALNVSQGYRLDIRFKPHELVSKKIDDKMIYFGYTLLQDTPDWECIHDKNESQVFISKTNYTFGLNSNNLKLKKLTFSIPYSLENFWAIYVDTELYTKYKIFQTKNYKFRQYIEPNSGKTDQSTGELLDNQLAMAQVQSSLRLVPFTKSRQYSVITTVIYEPLLDCIVQISPTYRDPNVGNENVLVIGLSYSFFFRMRDGSTRVVLITYSDMNFNIPSFVESRALVFSVKNFKKGIVKALDELTGKDKSKVIEYKDDQERPWNIIMEVNKNMFPNRSWFKEWNEQMEEKEEQ</sequence>
<feature type="domain" description="Protein kinase" evidence="5">
    <location>
        <begin position="530"/>
        <end position="898"/>
    </location>
</feature>
<reference evidence="8 9" key="1">
    <citation type="journal article" date="2010" name="Cell">
        <title>The genome of Naegleria gruberi illuminates early eukaryotic versatility.</title>
        <authorList>
            <person name="Fritz-Laylin L.K."/>
            <person name="Prochnik S.E."/>
            <person name="Ginger M.L."/>
            <person name="Dacks J.B."/>
            <person name="Carpenter M.L."/>
            <person name="Field M.C."/>
            <person name="Kuo A."/>
            <person name="Paredez A."/>
            <person name="Chapman J."/>
            <person name="Pham J."/>
            <person name="Shu S."/>
            <person name="Neupane R."/>
            <person name="Cipriano M."/>
            <person name="Mancuso J."/>
            <person name="Tu H."/>
            <person name="Salamov A."/>
            <person name="Lindquist E."/>
            <person name="Shapiro H."/>
            <person name="Lucas S."/>
            <person name="Grigoriev I.V."/>
            <person name="Cande W.Z."/>
            <person name="Fulton C."/>
            <person name="Rokhsar D.S."/>
            <person name="Dawson S.C."/>
        </authorList>
    </citation>
    <scope>NUCLEOTIDE SEQUENCE [LARGE SCALE GENOMIC DNA]</scope>
    <source>
        <strain evidence="8 9">NEG-M</strain>
    </source>
</reference>
<evidence type="ECO:0000259" key="6">
    <source>
        <dbReference type="PROSITE" id="PS50026"/>
    </source>
</evidence>
<evidence type="ECO:0000313" key="8">
    <source>
        <dbReference type="EMBL" id="EFC39437.1"/>
    </source>
</evidence>
<dbReference type="Pfam" id="PF00615">
    <property type="entry name" value="RGS"/>
    <property type="match status" value="1"/>
</dbReference>
<evidence type="ECO:0000256" key="4">
    <source>
        <dbReference type="SAM" id="SignalP"/>
    </source>
</evidence>
<protein>
    <submittedName>
        <fullName evidence="8">Predicted protein</fullName>
    </submittedName>
</protein>
<feature type="signal peptide" evidence="4">
    <location>
        <begin position="1"/>
        <end position="25"/>
    </location>
</feature>
<dbReference type="InterPro" id="IPR044926">
    <property type="entry name" value="RGS_subdomain_2"/>
</dbReference>
<feature type="domain" description="EGF-like" evidence="6">
    <location>
        <begin position="462"/>
        <end position="495"/>
    </location>
</feature>
<keyword evidence="9" id="KW-1185">Reference proteome</keyword>
<dbReference type="InterPro" id="IPR036305">
    <property type="entry name" value="RGS_sf"/>
</dbReference>
<dbReference type="Gene3D" id="1.10.167.10">
    <property type="entry name" value="Regulator of G-protein Signalling 4, domain 2"/>
    <property type="match status" value="1"/>
</dbReference>
<dbReference type="EMBL" id="GG738899">
    <property type="protein sequence ID" value="EFC39437.1"/>
    <property type="molecule type" value="Genomic_DNA"/>
</dbReference>
<dbReference type="GO" id="GO:0005524">
    <property type="term" value="F:ATP binding"/>
    <property type="evidence" value="ECO:0007669"/>
    <property type="project" value="InterPro"/>
</dbReference>
<dbReference type="InterPro" id="IPR000742">
    <property type="entry name" value="EGF"/>
</dbReference>
<dbReference type="InterPro" id="IPR023393">
    <property type="entry name" value="START-like_dom_sf"/>
</dbReference>
<dbReference type="InterPro" id="IPR016137">
    <property type="entry name" value="RGS"/>
</dbReference>
<dbReference type="SUPFAM" id="SSF63829">
    <property type="entry name" value="Calcium-dependent phosphotriesterase"/>
    <property type="match status" value="1"/>
</dbReference>
<evidence type="ECO:0000256" key="1">
    <source>
        <dbReference type="ARBA" id="ARBA00023157"/>
    </source>
</evidence>
<evidence type="ECO:0000313" key="9">
    <source>
        <dbReference type="Proteomes" id="UP000006671"/>
    </source>
</evidence>
<keyword evidence="4" id="KW-0732">Signal</keyword>
<dbReference type="SUPFAM" id="SSF56112">
    <property type="entry name" value="Protein kinase-like (PK-like)"/>
    <property type="match status" value="1"/>
</dbReference>